<dbReference type="Pfam" id="PF03808">
    <property type="entry name" value="Glyco_tran_WecG"/>
    <property type="match status" value="1"/>
</dbReference>
<dbReference type="CDD" id="cd06533">
    <property type="entry name" value="Glyco_transf_WecG_TagA"/>
    <property type="match status" value="1"/>
</dbReference>
<name>A0ABX0XYE8_9ACTN</name>
<keyword evidence="4" id="KW-1185">Reference proteome</keyword>
<reference evidence="3 4" key="1">
    <citation type="submission" date="2020-03" db="EMBL/GenBank/DDBJ databases">
        <title>WGS of the type strain of Planosporangium spp.</title>
        <authorList>
            <person name="Thawai C."/>
        </authorList>
    </citation>
    <scope>NUCLEOTIDE SEQUENCE [LARGE SCALE GENOMIC DNA]</scope>
    <source>
        <strain evidence="3 4">TBRC 5610</strain>
    </source>
</reference>
<evidence type="ECO:0000313" key="4">
    <source>
        <dbReference type="Proteomes" id="UP000722989"/>
    </source>
</evidence>
<sequence>MEQRVVLDGVGIDRRTEAEIVAHVRESLSRCRGGRIVAPTVDLLRLARRDPDLRAQLADADLVVADSTPLLWASRLARAPLPERVAGLSLARSLAAALAADGRSLYLFGGAPAFFGRIEGSHRAARALVHAYPGLRIAGHASPREGFDRDPATRDAFHREIVEARPDVVYVGLGASTYAWLAERLRHDLPGAWLLGCGAAIDALAGDHVRVRERVRRRGREWAHRLVREPSQLADRYLCHDGPYALGLLLRAAVRRR</sequence>
<accession>A0ABX0XYE8</accession>
<dbReference type="NCBIfam" id="TIGR00696">
    <property type="entry name" value="wecG_tagA_cpsF"/>
    <property type="match status" value="1"/>
</dbReference>
<comment type="caution">
    <text evidence="3">The sequence shown here is derived from an EMBL/GenBank/DDBJ whole genome shotgun (WGS) entry which is preliminary data.</text>
</comment>
<dbReference type="Proteomes" id="UP000722989">
    <property type="component" value="Unassembled WGS sequence"/>
</dbReference>
<dbReference type="PANTHER" id="PTHR34136:SF1">
    <property type="entry name" value="UDP-N-ACETYL-D-MANNOSAMINURONIC ACID TRANSFERASE"/>
    <property type="match status" value="1"/>
</dbReference>
<dbReference type="RefSeq" id="WP_167925109.1">
    <property type="nucleotide sequence ID" value="NZ_JAATVY010000005.1"/>
</dbReference>
<organism evidence="3 4">
    <name type="scientific">Planosporangium thailandense</name>
    <dbReference type="NCBI Taxonomy" id="765197"/>
    <lineage>
        <taxon>Bacteria</taxon>
        <taxon>Bacillati</taxon>
        <taxon>Actinomycetota</taxon>
        <taxon>Actinomycetes</taxon>
        <taxon>Micromonosporales</taxon>
        <taxon>Micromonosporaceae</taxon>
        <taxon>Planosporangium</taxon>
    </lineage>
</organism>
<evidence type="ECO:0000313" key="3">
    <source>
        <dbReference type="EMBL" id="NJC70223.1"/>
    </source>
</evidence>
<dbReference type="EMBL" id="JAATVY010000005">
    <property type="protein sequence ID" value="NJC70223.1"/>
    <property type="molecule type" value="Genomic_DNA"/>
</dbReference>
<dbReference type="PANTHER" id="PTHR34136">
    <property type="match status" value="1"/>
</dbReference>
<keyword evidence="1" id="KW-0328">Glycosyltransferase</keyword>
<evidence type="ECO:0000256" key="1">
    <source>
        <dbReference type="ARBA" id="ARBA00022676"/>
    </source>
</evidence>
<protein>
    <submittedName>
        <fullName evidence="3">WecB/TagA/CpsF family glycosyltransferase</fullName>
    </submittedName>
</protein>
<proteinExistence type="predicted"/>
<gene>
    <name evidence="3" type="ORF">HC031_10950</name>
</gene>
<keyword evidence="2" id="KW-0808">Transferase</keyword>
<dbReference type="InterPro" id="IPR004629">
    <property type="entry name" value="WecG_TagA_CpsF"/>
</dbReference>
<evidence type="ECO:0000256" key="2">
    <source>
        <dbReference type="ARBA" id="ARBA00022679"/>
    </source>
</evidence>